<dbReference type="Gene3D" id="3.30.460.10">
    <property type="entry name" value="Beta Polymerase, domain 2"/>
    <property type="match status" value="1"/>
</dbReference>
<dbReference type="PANTHER" id="PTHR12271">
    <property type="entry name" value="POLY A POLYMERASE CID PAP -RELATED"/>
    <property type="match status" value="1"/>
</dbReference>
<feature type="region of interest" description="Disordered" evidence="1">
    <location>
        <begin position="147"/>
        <end position="168"/>
    </location>
</feature>
<dbReference type="SUPFAM" id="SSF81631">
    <property type="entry name" value="PAP/OAS1 substrate-binding domain"/>
    <property type="match status" value="1"/>
</dbReference>
<accession>A0A7S3J475</accession>
<evidence type="ECO:0000256" key="1">
    <source>
        <dbReference type="SAM" id="MobiDB-lite"/>
    </source>
</evidence>
<dbReference type="GO" id="GO:0031123">
    <property type="term" value="P:RNA 3'-end processing"/>
    <property type="evidence" value="ECO:0007669"/>
    <property type="project" value="TreeGrafter"/>
</dbReference>
<feature type="domain" description="Poly(A) RNA polymerase mitochondrial-like central palm" evidence="2">
    <location>
        <begin position="71"/>
        <end position="242"/>
    </location>
</feature>
<name>A0A7S3J475_9SPIT</name>
<dbReference type="AlphaFoldDB" id="A0A7S3J475"/>
<evidence type="ECO:0000313" key="3">
    <source>
        <dbReference type="EMBL" id="CAE0345396.1"/>
    </source>
</evidence>
<dbReference type="EMBL" id="HBII01010082">
    <property type="protein sequence ID" value="CAE0345396.1"/>
    <property type="molecule type" value="Transcribed_RNA"/>
</dbReference>
<dbReference type="InterPro" id="IPR043519">
    <property type="entry name" value="NT_sf"/>
</dbReference>
<dbReference type="Gene3D" id="1.10.1410.10">
    <property type="match status" value="1"/>
</dbReference>
<dbReference type="PANTHER" id="PTHR12271:SF40">
    <property type="entry name" value="POLY(A) RNA POLYMERASE GLD2"/>
    <property type="match status" value="1"/>
</dbReference>
<dbReference type="CDD" id="cd05402">
    <property type="entry name" value="NT_PAP_TUTase"/>
    <property type="match status" value="1"/>
</dbReference>
<protein>
    <recommendedName>
        <fullName evidence="2">Poly(A) RNA polymerase mitochondrial-like central palm domain-containing protein</fullName>
    </recommendedName>
</protein>
<gene>
    <name evidence="3" type="ORF">EHAR0213_LOCUS4306</name>
</gene>
<evidence type="ECO:0000259" key="2">
    <source>
        <dbReference type="Pfam" id="PF22600"/>
    </source>
</evidence>
<dbReference type="SUPFAM" id="SSF81301">
    <property type="entry name" value="Nucleotidyltransferase"/>
    <property type="match status" value="1"/>
</dbReference>
<proteinExistence type="predicted"/>
<dbReference type="Pfam" id="PF22600">
    <property type="entry name" value="MTPAP-like_central"/>
    <property type="match status" value="1"/>
</dbReference>
<reference evidence="3" key="1">
    <citation type="submission" date="2021-01" db="EMBL/GenBank/DDBJ databases">
        <authorList>
            <person name="Corre E."/>
            <person name="Pelletier E."/>
            <person name="Niang G."/>
            <person name="Scheremetjew M."/>
            <person name="Finn R."/>
            <person name="Kale V."/>
            <person name="Holt S."/>
            <person name="Cochrane G."/>
            <person name="Meng A."/>
            <person name="Brown T."/>
            <person name="Cohen L."/>
        </authorList>
    </citation>
    <scope>NUCLEOTIDE SEQUENCE</scope>
    <source>
        <strain evidence="3">FSP1.4</strain>
    </source>
</reference>
<organism evidence="3">
    <name type="scientific">Euplotes harpa</name>
    <dbReference type="NCBI Taxonomy" id="151035"/>
    <lineage>
        <taxon>Eukaryota</taxon>
        <taxon>Sar</taxon>
        <taxon>Alveolata</taxon>
        <taxon>Ciliophora</taxon>
        <taxon>Intramacronucleata</taxon>
        <taxon>Spirotrichea</taxon>
        <taxon>Hypotrichia</taxon>
        <taxon>Euplotida</taxon>
        <taxon>Euplotidae</taxon>
        <taxon>Euplotes</taxon>
    </lineage>
</organism>
<dbReference type="GO" id="GO:0016779">
    <property type="term" value="F:nucleotidyltransferase activity"/>
    <property type="evidence" value="ECO:0007669"/>
    <property type="project" value="TreeGrafter"/>
</dbReference>
<dbReference type="InterPro" id="IPR054708">
    <property type="entry name" value="MTPAP-like_central"/>
</dbReference>
<sequence>MSEESKYVNLPDHTELFGKFETMFSQLPTKKTKEDKAEDNLGFEYNAENIKELNEKLDKLLQSEENLALLEYHISEVYNASQVSEEDYGTLAFIMNKIESLLASDEYIRETYGIPKVENFGSSANTLWNMDSDVDIVIEFTKPGHHEKGEANKYQKGNRNKDKKEDKKQSKYDQLKYFDTKKALIDIRNVLRVMAKNKDIESIFNSRVPLLKFKHAKTMIDIDICLNNSIGIPNSRMTRLFSEFDQRAHIMIKYLRTLLKQSGLLNGEQGCLSSYCVILMVIAFLQQQEEPVLPNLHQGAEADKNKAFYAVSSNKFGRTDCKEIKFALNEDLKQVGESFASKNTKTVAQLVIEFLRFYFLNSEGVMPIIDVSRGGFVFKDTDKLALFDIVEPLDPSSKVGLGCRKDEHHAASYVKFAFDFCKNIVDHQ</sequence>